<dbReference type="SUPFAM" id="SSF51261">
    <property type="entry name" value="Duplicated hybrid motif"/>
    <property type="match status" value="1"/>
</dbReference>
<feature type="domain" description="M23ase beta-sheet core" evidence="3">
    <location>
        <begin position="318"/>
        <end position="411"/>
    </location>
</feature>
<dbReference type="CDD" id="cd12797">
    <property type="entry name" value="M23_peptidase"/>
    <property type="match status" value="1"/>
</dbReference>
<keyword evidence="2" id="KW-0812">Transmembrane</keyword>
<dbReference type="GO" id="GO:0004222">
    <property type="term" value="F:metalloendopeptidase activity"/>
    <property type="evidence" value="ECO:0007669"/>
    <property type="project" value="TreeGrafter"/>
</dbReference>
<evidence type="ECO:0000313" key="4">
    <source>
        <dbReference type="EMBL" id="GIO42301.1"/>
    </source>
</evidence>
<keyword evidence="2" id="KW-0472">Membrane</keyword>
<organism evidence="4 5">
    <name type="scientific">Paenibacillus apis</name>
    <dbReference type="NCBI Taxonomy" id="1792174"/>
    <lineage>
        <taxon>Bacteria</taxon>
        <taxon>Bacillati</taxon>
        <taxon>Bacillota</taxon>
        <taxon>Bacilli</taxon>
        <taxon>Bacillales</taxon>
        <taxon>Paenibacillaceae</taxon>
        <taxon>Paenibacillus</taxon>
    </lineage>
</organism>
<feature type="transmembrane region" description="Helical" evidence="2">
    <location>
        <begin position="21"/>
        <end position="47"/>
    </location>
</feature>
<dbReference type="AlphaFoldDB" id="A0A919Y1B9"/>
<dbReference type="Gene3D" id="2.70.70.10">
    <property type="entry name" value="Glucose Permease (Domain IIA)"/>
    <property type="match status" value="1"/>
</dbReference>
<proteinExistence type="predicted"/>
<dbReference type="InterPro" id="IPR011055">
    <property type="entry name" value="Dup_hybrid_motif"/>
</dbReference>
<accession>A0A919Y1B9</accession>
<keyword evidence="1" id="KW-0732">Signal</keyword>
<keyword evidence="5" id="KW-1185">Reference proteome</keyword>
<gene>
    <name evidence="4" type="ORF">J41TS4_20590</name>
</gene>
<dbReference type="PANTHER" id="PTHR21666:SF289">
    <property type="entry name" value="L-ALA--D-GLU ENDOPEPTIDASE"/>
    <property type="match status" value="1"/>
</dbReference>
<reference evidence="4" key="1">
    <citation type="submission" date="2021-03" db="EMBL/GenBank/DDBJ databases">
        <title>Antimicrobial resistance genes in bacteria isolated from Japanese honey, and their potential for conferring macrolide and lincosamide resistance in the American foulbrood pathogen Paenibacillus larvae.</title>
        <authorList>
            <person name="Okamoto M."/>
            <person name="Kumagai M."/>
            <person name="Kanamori H."/>
            <person name="Takamatsu D."/>
        </authorList>
    </citation>
    <scope>NUCLEOTIDE SEQUENCE</scope>
    <source>
        <strain evidence="4">J41TS4</strain>
    </source>
</reference>
<dbReference type="InterPro" id="IPR016047">
    <property type="entry name" value="M23ase_b-sheet_dom"/>
</dbReference>
<evidence type="ECO:0000256" key="2">
    <source>
        <dbReference type="SAM" id="Phobius"/>
    </source>
</evidence>
<dbReference type="Proteomes" id="UP000678895">
    <property type="component" value="Unassembled WGS sequence"/>
</dbReference>
<evidence type="ECO:0000313" key="5">
    <source>
        <dbReference type="Proteomes" id="UP000678895"/>
    </source>
</evidence>
<sequence>MDIEKLLKQGGKLLLDKAIKAILKAILPYAITIGGIALLLFLVYFMIFELPKQSVMGTIDSVKERTSGFFYGTKESKDEQLFDDYQKIADRWHEELTAEQEVQVQSYALNWQWLAQVDRSLNDPSFFNTFLDENVKEVVLKPEKTFEEVRPKFTWKNSEIITVKEVCLRNEDEEGEVTYEKSTVTESQPVLLLKKAETIQNDYLYTYVSETTTETSSSACGELTTTITQDKLQRIEPMFSEDWEPLREILLAHGAKRVEDQDFLLEYWLSYLSDGDGEGNSLIGFSPVVGELVWPTEGSKITSTFGSRVHPITGIIKLHAGVDIGVPVGTPVYAAKSGKVIFADYMGNAGNAIMIQHDGMETRYYHLNKFKVESGQEVEAGEEIAESGNTGGSTGPHLHFEVRVNGDPVNPLVYFGYEGSSDILAYRPLDIPVLLEWLGKKDSMLATQEILTMIDNAAKGQGIDPYLLIAITGAEQSFVPKSNKYADKIVKNPWNVFGSWKEGKGADLTTKEAAVIAAKTIVKLSKGKPSTVGPIAWLSDPDNPSGVYATGSNWVKNVTSIYQQLSDLGN</sequence>
<dbReference type="EMBL" id="BORS01000006">
    <property type="protein sequence ID" value="GIO42301.1"/>
    <property type="molecule type" value="Genomic_DNA"/>
</dbReference>
<dbReference type="InterPro" id="IPR050570">
    <property type="entry name" value="Cell_wall_metabolism_enzyme"/>
</dbReference>
<name>A0A919Y1B9_9BACL</name>
<protein>
    <recommendedName>
        <fullName evidence="3">M23ase beta-sheet core domain-containing protein</fullName>
    </recommendedName>
</protein>
<dbReference type="Pfam" id="PF01551">
    <property type="entry name" value="Peptidase_M23"/>
    <property type="match status" value="1"/>
</dbReference>
<keyword evidence="2" id="KW-1133">Transmembrane helix</keyword>
<dbReference type="RefSeq" id="WP_301627057.1">
    <property type="nucleotide sequence ID" value="NZ_BORS01000006.1"/>
</dbReference>
<comment type="caution">
    <text evidence="4">The sequence shown here is derived from an EMBL/GenBank/DDBJ whole genome shotgun (WGS) entry which is preliminary data.</text>
</comment>
<evidence type="ECO:0000256" key="1">
    <source>
        <dbReference type="ARBA" id="ARBA00022729"/>
    </source>
</evidence>
<dbReference type="PANTHER" id="PTHR21666">
    <property type="entry name" value="PEPTIDASE-RELATED"/>
    <property type="match status" value="1"/>
</dbReference>
<evidence type="ECO:0000259" key="3">
    <source>
        <dbReference type="Pfam" id="PF01551"/>
    </source>
</evidence>